<gene>
    <name evidence="7" type="ORF">OHJ16_16295</name>
</gene>
<evidence type="ECO:0000256" key="3">
    <source>
        <dbReference type="ARBA" id="ARBA00022643"/>
    </source>
</evidence>
<dbReference type="Gene3D" id="3.20.20.70">
    <property type="entry name" value="Aldolase class I"/>
    <property type="match status" value="1"/>
</dbReference>
<comment type="caution">
    <text evidence="7">The sequence shown here is derived from an EMBL/GenBank/DDBJ whole genome shotgun (WGS) entry which is preliminary data.</text>
</comment>
<dbReference type="InterPro" id="IPR013785">
    <property type="entry name" value="Aldolase_TIM"/>
</dbReference>
<dbReference type="RefSeq" id="WP_043562270.1">
    <property type="nucleotide sequence ID" value="NZ_CAJPNG010000284.1"/>
</dbReference>
<dbReference type="EMBL" id="JAPTMY010000070">
    <property type="protein sequence ID" value="MCZ0859592.1"/>
    <property type="molecule type" value="Genomic_DNA"/>
</dbReference>
<keyword evidence="2" id="KW-0285">Flavoprotein</keyword>
<dbReference type="PANTHER" id="PTHR43303:SF4">
    <property type="entry name" value="NADPH DEHYDROGENASE C23G7.10C-RELATED"/>
    <property type="match status" value="1"/>
</dbReference>
<keyword evidence="3" id="KW-0288">FMN</keyword>
<dbReference type="Proteomes" id="UP001072034">
    <property type="component" value="Unassembled WGS sequence"/>
</dbReference>
<name>A0ABT4ICW7_9ACTO</name>
<keyword evidence="8" id="KW-1185">Reference proteome</keyword>
<evidence type="ECO:0000256" key="5">
    <source>
        <dbReference type="ARBA" id="ARBA00023002"/>
    </source>
</evidence>
<comment type="cofactor">
    <cofactor evidence="1">
        <name>FMN</name>
        <dbReference type="ChEBI" id="CHEBI:58210"/>
    </cofactor>
</comment>
<feature type="domain" description="NADH:flavin oxidoreductase/NADH oxidase N-terminal" evidence="6">
    <location>
        <begin position="9"/>
        <end position="355"/>
    </location>
</feature>
<evidence type="ECO:0000313" key="8">
    <source>
        <dbReference type="Proteomes" id="UP001072034"/>
    </source>
</evidence>
<evidence type="ECO:0000259" key="6">
    <source>
        <dbReference type="Pfam" id="PF00724"/>
    </source>
</evidence>
<keyword evidence="4" id="KW-0521">NADP</keyword>
<proteinExistence type="predicted"/>
<accession>A0ABT4ICW7</accession>
<protein>
    <submittedName>
        <fullName evidence="7">NADH:flavin oxidoreductase/NADH oxidase</fullName>
    </submittedName>
</protein>
<evidence type="ECO:0000313" key="7">
    <source>
        <dbReference type="EMBL" id="MCZ0859592.1"/>
    </source>
</evidence>
<evidence type="ECO:0000256" key="1">
    <source>
        <dbReference type="ARBA" id="ARBA00001917"/>
    </source>
</evidence>
<sequence length="375" mass="38968">MTPSTTPTILTPLTMRGLTARNRLWLPPMCMYSVDARDGVATDWHVLHYATRATGGFGTVIVEATAVTPNGRLSPFDLGLWDDAQVAGHRRIVEAVHAAGALAGVQLGHGGRKAGTPPWRPGGGSGARTATIEGWDLVGPSAIAYPKHAEPHALTEEEVRATTAAFAAAARRAVAAGYDVVELHGAHGYLIHEFLSPLSNTRDDAYGGSAEGRRRFALETAAAVREAVGEDAVLDIRLSATDWTEGGLTGEDTAALAPLLVAAGVDVLHVSSGANVPARVPVGPGYQVPLAAQVKAAVAGTTTPGGGEPVVVTVGVITEAAQAEQIVGTGQADAVAVGRPALREPYLPVRWAHDLGVNDWKAAGLPVQYWRGAWR</sequence>
<reference evidence="7" key="1">
    <citation type="submission" date="2022-10" db="EMBL/GenBank/DDBJ databases">
        <title>Genome sequence of Actinomyces israelii ATCC 10048.</title>
        <authorList>
            <person name="Watt R.M."/>
            <person name="Tong W.M."/>
        </authorList>
    </citation>
    <scope>NUCLEOTIDE SEQUENCE</scope>
    <source>
        <strain evidence="7">ATCC 10048</strain>
    </source>
</reference>
<evidence type="ECO:0000256" key="4">
    <source>
        <dbReference type="ARBA" id="ARBA00022857"/>
    </source>
</evidence>
<dbReference type="InterPro" id="IPR001155">
    <property type="entry name" value="OxRdtase_FMN_N"/>
</dbReference>
<dbReference type="PANTHER" id="PTHR43303">
    <property type="entry name" value="NADPH DEHYDROGENASE C23G7.10C-RELATED"/>
    <property type="match status" value="1"/>
</dbReference>
<dbReference type="SUPFAM" id="SSF51395">
    <property type="entry name" value="FMN-linked oxidoreductases"/>
    <property type="match status" value="1"/>
</dbReference>
<dbReference type="Pfam" id="PF00724">
    <property type="entry name" value="Oxidored_FMN"/>
    <property type="match status" value="1"/>
</dbReference>
<evidence type="ECO:0000256" key="2">
    <source>
        <dbReference type="ARBA" id="ARBA00022630"/>
    </source>
</evidence>
<dbReference type="InterPro" id="IPR044152">
    <property type="entry name" value="YqjM-like"/>
</dbReference>
<organism evidence="7 8">
    <name type="scientific">Actinomyces israelii</name>
    <dbReference type="NCBI Taxonomy" id="1659"/>
    <lineage>
        <taxon>Bacteria</taxon>
        <taxon>Bacillati</taxon>
        <taxon>Actinomycetota</taxon>
        <taxon>Actinomycetes</taxon>
        <taxon>Actinomycetales</taxon>
        <taxon>Actinomycetaceae</taxon>
        <taxon>Actinomyces</taxon>
    </lineage>
</organism>
<keyword evidence="5" id="KW-0560">Oxidoreductase</keyword>